<dbReference type="GO" id="GO:0044325">
    <property type="term" value="F:transmembrane transporter binding"/>
    <property type="evidence" value="ECO:0007669"/>
    <property type="project" value="TreeGrafter"/>
</dbReference>
<dbReference type="PANTHER" id="PTHR12157">
    <property type="entry name" value="REGULATING SYNAPTIC MEMBRANE EXOCYTOSIS PROTEIN"/>
    <property type="match status" value="1"/>
</dbReference>
<dbReference type="GO" id="GO:0048791">
    <property type="term" value="P:calcium ion-regulated exocytosis of neurotransmitter"/>
    <property type="evidence" value="ECO:0007669"/>
    <property type="project" value="TreeGrafter"/>
</dbReference>
<dbReference type="GO" id="GO:0048788">
    <property type="term" value="C:cytoskeleton of presynaptic active zone"/>
    <property type="evidence" value="ECO:0007669"/>
    <property type="project" value="TreeGrafter"/>
</dbReference>
<feature type="compositionally biased region" description="Low complexity" evidence="1">
    <location>
        <begin position="81"/>
        <end position="94"/>
    </location>
</feature>
<evidence type="ECO:0000313" key="3">
    <source>
        <dbReference type="Proteomes" id="UP001331515"/>
    </source>
</evidence>
<dbReference type="AlphaFoldDB" id="A0AAN8HD34"/>
<dbReference type="GO" id="GO:2000300">
    <property type="term" value="P:regulation of synaptic vesicle exocytosis"/>
    <property type="evidence" value="ECO:0007669"/>
    <property type="project" value="TreeGrafter"/>
</dbReference>
<keyword evidence="3" id="KW-1185">Reference proteome</keyword>
<comment type="caution">
    <text evidence="2">The sequence shown here is derived from an EMBL/GenBank/DDBJ whole genome shotgun (WGS) entry which is preliminary data.</text>
</comment>
<gene>
    <name evidence="2" type="ORF">CgunFtcFv8_016167</name>
</gene>
<evidence type="ECO:0000256" key="1">
    <source>
        <dbReference type="SAM" id="MobiDB-lite"/>
    </source>
</evidence>
<protein>
    <submittedName>
        <fullName evidence="2">Uncharacterized protein</fullName>
    </submittedName>
</protein>
<dbReference type="GO" id="GO:0042734">
    <property type="term" value="C:presynaptic membrane"/>
    <property type="evidence" value="ECO:0007669"/>
    <property type="project" value="TreeGrafter"/>
</dbReference>
<accession>A0AAN8HD34</accession>
<organism evidence="2 3">
    <name type="scientific">Champsocephalus gunnari</name>
    <name type="common">Mackerel icefish</name>
    <dbReference type="NCBI Taxonomy" id="52237"/>
    <lineage>
        <taxon>Eukaryota</taxon>
        <taxon>Metazoa</taxon>
        <taxon>Chordata</taxon>
        <taxon>Craniata</taxon>
        <taxon>Vertebrata</taxon>
        <taxon>Euteleostomi</taxon>
        <taxon>Actinopterygii</taxon>
        <taxon>Neopterygii</taxon>
        <taxon>Teleostei</taxon>
        <taxon>Neoteleostei</taxon>
        <taxon>Acanthomorphata</taxon>
        <taxon>Eupercaria</taxon>
        <taxon>Perciformes</taxon>
        <taxon>Notothenioidei</taxon>
        <taxon>Channichthyidae</taxon>
        <taxon>Champsocephalus</taxon>
    </lineage>
</organism>
<proteinExistence type="predicted"/>
<dbReference type="GO" id="GO:0050806">
    <property type="term" value="P:positive regulation of synaptic transmission"/>
    <property type="evidence" value="ECO:0007669"/>
    <property type="project" value="TreeGrafter"/>
</dbReference>
<dbReference type="Proteomes" id="UP001331515">
    <property type="component" value="Unassembled WGS sequence"/>
</dbReference>
<name>A0AAN8HD34_CHAGU</name>
<feature type="region of interest" description="Disordered" evidence="1">
    <location>
        <begin position="1"/>
        <end position="123"/>
    </location>
</feature>
<sequence length="123" mass="13030">MRATGRHMMKSTSVSGEIYGMDHADGSQSDTALGSLGSGLKKRRSSLSQRVVAILPSRRSRSTSQLSQTEAAGKTVERQKAPAGKKVGKGASSSIQRSVETGMAVEYPRGGVHHEPAGQQRVH</sequence>
<dbReference type="GO" id="GO:0031267">
    <property type="term" value="F:small GTPase binding"/>
    <property type="evidence" value="ECO:0007669"/>
    <property type="project" value="InterPro"/>
</dbReference>
<dbReference type="GO" id="GO:0042391">
    <property type="term" value="P:regulation of membrane potential"/>
    <property type="evidence" value="ECO:0007669"/>
    <property type="project" value="TreeGrafter"/>
</dbReference>
<dbReference type="PANTHER" id="PTHR12157:SF18">
    <property type="entry name" value="REGULATING SYNAPTIC MEMBRANE EXOCYTOSIS PROTEIN 1"/>
    <property type="match status" value="1"/>
</dbReference>
<dbReference type="EMBL" id="JAURVH010001529">
    <property type="protein sequence ID" value="KAK5908079.1"/>
    <property type="molecule type" value="Genomic_DNA"/>
</dbReference>
<dbReference type="InterPro" id="IPR039032">
    <property type="entry name" value="Rim-like"/>
</dbReference>
<reference evidence="2 3" key="1">
    <citation type="journal article" date="2023" name="Mol. Biol. Evol.">
        <title>Genomics of Secondarily Temperate Adaptation in the Only Non-Antarctic Icefish.</title>
        <authorList>
            <person name="Rivera-Colon A.G."/>
            <person name="Rayamajhi N."/>
            <person name="Minhas B.F."/>
            <person name="Madrigal G."/>
            <person name="Bilyk K.T."/>
            <person name="Yoon V."/>
            <person name="Hune M."/>
            <person name="Gregory S."/>
            <person name="Cheng C.H.C."/>
            <person name="Catchen J.M."/>
        </authorList>
    </citation>
    <scope>NUCLEOTIDE SEQUENCE [LARGE SCALE GENOMIC DNA]</scope>
    <source>
        <tissue evidence="2">White muscle</tissue>
    </source>
</reference>
<dbReference type="GO" id="GO:0048167">
    <property type="term" value="P:regulation of synaptic plasticity"/>
    <property type="evidence" value="ECO:0007669"/>
    <property type="project" value="TreeGrafter"/>
</dbReference>
<evidence type="ECO:0000313" key="2">
    <source>
        <dbReference type="EMBL" id="KAK5908079.1"/>
    </source>
</evidence>